<evidence type="ECO:0000313" key="2">
    <source>
        <dbReference type="EMBL" id="ORL66372.1"/>
    </source>
</evidence>
<evidence type="ECO:0008006" key="4">
    <source>
        <dbReference type="Google" id="ProtNLM"/>
    </source>
</evidence>
<comment type="caution">
    <text evidence="2">The sequence shown here is derived from an EMBL/GenBank/DDBJ whole genome shotgun (WGS) entry which is preliminary data.</text>
</comment>
<dbReference type="Proteomes" id="UP000193675">
    <property type="component" value="Unassembled WGS sequence"/>
</dbReference>
<proteinExistence type="predicted"/>
<evidence type="ECO:0000256" key="1">
    <source>
        <dbReference type="SAM" id="Coils"/>
    </source>
</evidence>
<evidence type="ECO:0000313" key="3">
    <source>
        <dbReference type="Proteomes" id="UP000193675"/>
    </source>
</evidence>
<keyword evidence="1" id="KW-0175">Coiled coil</keyword>
<dbReference type="EMBL" id="NBWC01000007">
    <property type="protein sequence ID" value="ORL66372.1"/>
    <property type="molecule type" value="Genomic_DNA"/>
</dbReference>
<dbReference type="RefSeq" id="WP_084855084.1">
    <property type="nucleotide sequence ID" value="NZ_NBWC01000007.1"/>
</dbReference>
<dbReference type="OrthoDB" id="7026730at2"/>
<reference evidence="2 3" key="1">
    <citation type="submission" date="2017-04" db="EMBL/GenBank/DDBJ databases">
        <title>Presence of VIM-2 positive Pseudomonas species in chickens and their surrounding environment.</title>
        <authorList>
            <person name="Zhang R."/>
        </authorList>
    </citation>
    <scope>NUCLEOTIDE SEQUENCE [LARGE SCALE GENOMIC DNA]</scope>
    <source>
        <strain evidence="2 3">DZ-C18</strain>
    </source>
</reference>
<feature type="coiled-coil region" evidence="1">
    <location>
        <begin position="7"/>
        <end position="37"/>
    </location>
</feature>
<accession>A0A1X1A3D7</accession>
<gene>
    <name evidence="2" type="ORF">B7H17_06455</name>
</gene>
<name>A0A1X1A3D7_PSEPU</name>
<organism evidence="2 3">
    <name type="scientific">Pseudomonas putida</name>
    <name type="common">Arthrobacter siderocapsulatus</name>
    <dbReference type="NCBI Taxonomy" id="303"/>
    <lineage>
        <taxon>Bacteria</taxon>
        <taxon>Pseudomonadati</taxon>
        <taxon>Pseudomonadota</taxon>
        <taxon>Gammaproteobacteria</taxon>
        <taxon>Pseudomonadales</taxon>
        <taxon>Pseudomonadaceae</taxon>
        <taxon>Pseudomonas</taxon>
    </lineage>
</organism>
<protein>
    <recommendedName>
        <fullName evidence="4">DUF1795 domain-containing protein</fullName>
    </recommendedName>
</protein>
<sequence>MATRSIYDRISQKREAAEALARRQAEQEREAAQALSAMPAPVQALPLNAQSNALRIAGLDMRVPAAFSFRTLETTLEFAGCEVMFRACLRGAPDDLELPTAIDAYVKKLRDCHTELTLVRQAESLLAGHPAVALDYEFQLGQARRHGRTVCTIIAHESDIRHWLEVSTQIDPAQAPLADWLIEFDAMLAGMTAQ</sequence>
<dbReference type="AlphaFoldDB" id="A0A1X1A3D7"/>